<evidence type="ECO:0000313" key="2">
    <source>
        <dbReference type="Proteomes" id="UP001279734"/>
    </source>
</evidence>
<sequence>MAPKFPLFHFSPRLLVNVEFSSYFNVQNCICSWLKWWVEAVRDYEVLRGELPNNNKIAESLYYAQDELRKSRGEAAANMR</sequence>
<keyword evidence="2" id="KW-1185">Reference proteome</keyword>
<dbReference type="AlphaFoldDB" id="A0AAD3XPK1"/>
<organism evidence="1 2">
    <name type="scientific">Nepenthes gracilis</name>
    <name type="common">Slender pitcher plant</name>
    <dbReference type="NCBI Taxonomy" id="150966"/>
    <lineage>
        <taxon>Eukaryota</taxon>
        <taxon>Viridiplantae</taxon>
        <taxon>Streptophyta</taxon>
        <taxon>Embryophyta</taxon>
        <taxon>Tracheophyta</taxon>
        <taxon>Spermatophyta</taxon>
        <taxon>Magnoliopsida</taxon>
        <taxon>eudicotyledons</taxon>
        <taxon>Gunneridae</taxon>
        <taxon>Pentapetalae</taxon>
        <taxon>Caryophyllales</taxon>
        <taxon>Nepenthaceae</taxon>
        <taxon>Nepenthes</taxon>
    </lineage>
</organism>
<name>A0AAD3XPK1_NEPGR</name>
<dbReference type="Proteomes" id="UP001279734">
    <property type="component" value="Unassembled WGS sequence"/>
</dbReference>
<proteinExistence type="predicted"/>
<accession>A0AAD3XPK1</accession>
<evidence type="ECO:0000313" key="1">
    <source>
        <dbReference type="EMBL" id="GMH12672.1"/>
    </source>
</evidence>
<reference evidence="1" key="1">
    <citation type="submission" date="2023-05" db="EMBL/GenBank/DDBJ databases">
        <title>Nepenthes gracilis genome sequencing.</title>
        <authorList>
            <person name="Fukushima K."/>
        </authorList>
    </citation>
    <scope>NUCLEOTIDE SEQUENCE</scope>
    <source>
        <strain evidence="1">SING2019-196</strain>
    </source>
</reference>
<protein>
    <submittedName>
        <fullName evidence="1">Uncharacterized protein</fullName>
    </submittedName>
</protein>
<dbReference type="EMBL" id="BSYO01000012">
    <property type="protein sequence ID" value="GMH12672.1"/>
    <property type="molecule type" value="Genomic_DNA"/>
</dbReference>
<gene>
    <name evidence="1" type="ORF">Nepgr_014513</name>
</gene>
<comment type="caution">
    <text evidence="1">The sequence shown here is derived from an EMBL/GenBank/DDBJ whole genome shotgun (WGS) entry which is preliminary data.</text>
</comment>